<name>A0A1F6PB12_9BACT</name>
<reference evidence="2 3" key="1">
    <citation type="journal article" date="2016" name="Nat. Commun.">
        <title>Thousands of microbial genomes shed light on interconnected biogeochemical processes in an aquifer system.</title>
        <authorList>
            <person name="Anantharaman K."/>
            <person name="Brown C.T."/>
            <person name="Hug L.A."/>
            <person name="Sharon I."/>
            <person name="Castelle C.J."/>
            <person name="Probst A.J."/>
            <person name="Thomas B.C."/>
            <person name="Singh A."/>
            <person name="Wilkins M.J."/>
            <person name="Karaoz U."/>
            <person name="Brodie E.L."/>
            <person name="Williams K.H."/>
            <person name="Hubbard S.S."/>
            <person name="Banfield J.F."/>
        </authorList>
    </citation>
    <scope>NUCLEOTIDE SEQUENCE [LARGE SCALE GENOMIC DNA]</scope>
</reference>
<dbReference type="Proteomes" id="UP000176634">
    <property type="component" value="Unassembled WGS sequence"/>
</dbReference>
<comment type="caution">
    <text evidence="2">The sequence shown here is derived from an EMBL/GenBank/DDBJ whole genome shotgun (WGS) entry which is preliminary data.</text>
</comment>
<gene>
    <name evidence="2" type="ORF">A2563_01940</name>
</gene>
<organism evidence="2 3">
    <name type="scientific">Candidatus Magasanikbacteria bacterium RIFOXYD1_FULL_40_23</name>
    <dbReference type="NCBI Taxonomy" id="1798705"/>
    <lineage>
        <taxon>Bacteria</taxon>
        <taxon>Candidatus Magasanikiibacteriota</taxon>
    </lineage>
</organism>
<accession>A0A1F6PB12</accession>
<sequence length="79" mass="8851">MAHAPTALLQYAMAWLAKIVVETNQTVLATNIVEKLAEKFTRRNTSTHEATKTRRIRKGNRETAHTGISTSVALSHLFF</sequence>
<feature type="region of interest" description="Disordered" evidence="1">
    <location>
        <begin position="43"/>
        <end position="63"/>
    </location>
</feature>
<evidence type="ECO:0000313" key="2">
    <source>
        <dbReference type="EMBL" id="OGH93349.1"/>
    </source>
</evidence>
<dbReference type="AlphaFoldDB" id="A0A1F6PB12"/>
<proteinExistence type="predicted"/>
<dbReference type="EMBL" id="MFRA01000001">
    <property type="protein sequence ID" value="OGH93349.1"/>
    <property type="molecule type" value="Genomic_DNA"/>
</dbReference>
<protein>
    <submittedName>
        <fullName evidence="2">Uncharacterized protein</fullName>
    </submittedName>
</protein>
<evidence type="ECO:0000256" key="1">
    <source>
        <dbReference type="SAM" id="MobiDB-lite"/>
    </source>
</evidence>
<evidence type="ECO:0000313" key="3">
    <source>
        <dbReference type="Proteomes" id="UP000176634"/>
    </source>
</evidence>